<feature type="region of interest" description="Disordered" evidence="1">
    <location>
        <begin position="200"/>
        <end position="222"/>
    </location>
</feature>
<name>A0AAN9T972_9HEMI</name>
<dbReference type="EMBL" id="JBBCAQ010000034">
    <property type="protein sequence ID" value="KAK7579632.1"/>
    <property type="molecule type" value="Genomic_DNA"/>
</dbReference>
<reference evidence="2 3" key="1">
    <citation type="submission" date="2024-03" db="EMBL/GenBank/DDBJ databases">
        <title>Adaptation during the transition from Ophiocordyceps entomopathogen to insect associate is accompanied by gene loss and intensified selection.</title>
        <authorList>
            <person name="Ward C.M."/>
            <person name="Onetto C.A."/>
            <person name="Borneman A.R."/>
        </authorList>
    </citation>
    <scope>NUCLEOTIDE SEQUENCE [LARGE SCALE GENOMIC DNA]</scope>
    <source>
        <strain evidence="2">AWRI1</strain>
        <tissue evidence="2">Single Adult Female</tissue>
    </source>
</reference>
<feature type="compositionally biased region" description="Low complexity" evidence="1">
    <location>
        <begin position="12"/>
        <end position="26"/>
    </location>
</feature>
<comment type="caution">
    <text evidence="2">The sequence shown here is derived from an EMBL/GenBank/DDBJ whole genome shotgun (WGS) entry which is preliminary data.</text>
</comment>
<evidence type="ECO:0000313" key="2">
    <source>
        <dbReference type="EMBL" id="KAK7579632.1"/>
    </source>
</evidence>
<protein>
    <submittedName>
        <fullName evidence="2">Uncharacterized protein</fullName>
    </submittedName>
</protein>
<accession>A0AAN9T972</accession>
<evidence type="ECO:0000256" key="1">
    <source>
        <dbReference type="SAM" id="MobiDB-lite"/>
    </source>
</evidence>
<sequence>MSWKARHFDGPQQAAASAHYAAQVSSRPSHNGGAVGNEYQTKQSSNSSNSAVLRMLQESENSSIRKEVVWPPPHDSEFEDEYDNNPAYNNSQSSQGTSNGTQQKKSSKSFIPPPATIPLRASPPITQAASPIFKSEPITISYRGGSRMRGDQKWPPPECKAQIQAENEARIALARGPQFKPPKAKKDYSSFFAKNALPNSYPGYKAPPGTQHYDEENGYSNY</sequence>
<organism evidence="2 3">
    <name type="scientific">Parthenolecanium corni</name>
    <dbReference type="NCBI Taxonomy" id="536013"/>
    <lineage>
        <taxon>Eukaryota</taxon>
        <taxon>Metazoa</taxon>
        <taxon>Ecdysozoa</taxon>
        <taxon>Arthropoda</taxon>
        <taxon>Hexapoda</taxon>
        <taxon>Insecta</taxon>
        <taxon>Pterygota</taxon>
        <taxon>Neoptera</taxon>
        <taxon>Paraneoptera</taxon>
        <taxon>Hemiptera</taxon>
        <taxon>Sternorrhyncha</taxon>
        <taxon>Coccoidea</taxon>
        <taxon>Coccidae</taxon>
        <taxon>Parthenolecanium</taxon>
    </lineage>
</organism>
<keyword evidence="3" id="KW-1185">Reference proteome</keyword>
<feature type="compositionally biased region" description="Low complexity" evidence="1">
    <location>
        <begin position="89"/>
        <end position="103"/>
    </location>
</feature>
<dbReference type="Proteomes" id="UP001367676">
    <property type="component" value="Unassembled WGS sequence"/>
</dbReference>
<gene>
    <name evidence="2" type="ORF">V9T40_000261</name>
</gene>
<proteinExistence type="predicted"/>
<feature type="compositionally biased region" description="Polar residues" evidence="1">
    <location>
        <begin position="38"/>
        <end position="51"/>
    </location>
</feature>
<evidence type="ECO:0000313" key="3">
    <source>
        <dbReference type="Proteomes" id="UP001367676"/>
    </source>
</evidence>
<feature type="region of interest" description="Disordered" evidence="1">
    <location>
        <begin position="1"/>
        <end position="132"/>
    </location>
</feature>
<dbReference type="AlphaFoldDB" id="A0AAN9T972"/>